<dbReference type="GO" id="GO:0043137">
    <property type="term" value="P:DNA replication, removal of RNA primer"/>
    <property type="evidence" value="ECO:0007669"/>
    <property type="project" value="TreeGrafter"/>
</dbReference>
<organism evidence="13">
    <name type="scientific">Psilocybe cubensis</name>
    <name type="common">Psychedelic mushroom</name>
    <name type="synonym">Stropharia cubensis</name>
    <dbReference type="NCBI Taxonomy" id="181762"/>
    <lineage>
        <taxon>Eukaryota</taxon>
        <taxon>Fungi</taxon>
        <taxon>Dikarya</taxon>
        <taxon>Basidiomycota</taxon>
        <taxon>Agaricomycotina</taxon>
        <taxon>Agaricomycetes</taxon>
        <taxon>Agaricomycetidae</taxon>
        <taxon>Agaricales</taxon>
        <taxon>Agaricineae</taxon>
        <taxon>Strophariaceae</taxon>
        <taxon>Psilocybe</taxon>
    </lineage>
</organism>
<dbReference type="InterPro" id="IPR036397">
    <property type="entry name" value="RNaseH_sf"/>
</dbReference>
<proteinExistence type="inferred from homology"/>
<evidence type="ECO:0000259" key="12">
    <source>
        <dbReference type="PROSITE" id="PS50879"/>
    </source>
</evidence>
<feature type="region of interest" description="Disordered" evidence="11">
    <location>
        <begin position="366"/>
        <end position="403"/>
    </location>
</feature>
<reference evidence="13" key="1">
    <citation type="submission" date="2021-02" db="EMBL/GenBank/DDBJ databases">
        <title>Psilocybe cubensis genome.</title>
        <authorList>
            <person name="Mckernan K.J."/>
            <person name="Crawford S."/>
            <person name="Trippe A."/>
            <person name="Kane L.T."/>
            <person name="Mclaughlin S."/>
        </authorList>
    </citation>
    <scope>NUCLEOTIDE SEQUENCE [LARGE SCALE GENOMIC DNA]</scope>
    <source>
        <strain evidence="13">MGC-MH-2018</strain>
    </source>
</reference>
<feature type="coiled-coil region" evidence="10">
    <location>
        <begin position="307"/>
        <end position="334"/>
    </location>
</feature>
<evidence type="ECO:0000256" key="2">
    <source>
        <dbReference type="ARBA" id="ARBA00001946"/>
    </source>
</evidence>
<dbReference type="PROSITE" id="PS50879">
    <property type="entry name" value="RNASE_H_1"/>
    <property type="match status" value="1"/>
</dbReference>
<dbReference type="PANTHER" id="PTHR10642">
    <property type="entry name" value="RIBONUCLEASE H1"/>
    <property type="match status" value="1"/>
</dbReference>
<dbReference type="EMBL" id="JAFIQS010000006">
    <property type="protein sequence ID" value="KAG5168010.1"/>
    <property type="molecule type" value="Genomic_DNA"/>
</dbReference>
<accession>A0A8H7XUA2</accession>
<evidence type="ECO:0000256" key="11">
    <source>
        <dbReference type="SAM" id="MobiDB-lite"/>
    </source>
</evidence>
<dbReference type="Gene3D" id="3.40.970.10">
    <property type="entry name" value="Ribonuclease H1, N-terminal domain"/>
    <property type="match status" value="1"/>
</dbReference>
<dbReference type="InterPro" id="IPR002156">
    <property type="entry name" value="RNaseH_domain"/>
</dbReference>
<dbReference type="GO" id="GO:0046872">
    <property type="term" value="F:metal ion binding"/>
    <property type="evidence" value="ECO:0007669"/>
    <property type="project" value="UniProtKB-KW"/>
</dbReference>
<comment type="cofactor">
    <cofactor evidence="2">
        <name>Mg(2+)</name>
        <dbReference type="ChEBI" id="CHEBI:18420"/>
    </cofactor>
</comment>
<evidence type="ECO:0000256" key="9">
    <source>
        <dbReference type="ARBA" id="ARBA00022842"/>
    </source>
</evidence>
<evidence type="ECO:0000256" key="8">
    <source>
        <dbReference type="ARBA" id="ARBA00022801"/>
    </source>
</evidence>
<dbReference type="FunFam" id="3.40.970.10:FF:000001">
    <property type="entry name" value="Ribonuclease H1"/>
    <property type="match status" value="1"/>
</dbReference>
<dbReference type="GO" id="GO:0004523">
    <property type="term" value="F:RNA-DNA hybrid ribonuclease activity"/>
    <property type="evidence" value="ECO:0007669"/>
    <property type="project" value="UniProtKB-EC"/>
</dbReference>
<dbReference type="Gene3D" id="3.30.420.10">
    <property type="entry name" value="Ribonuclease H-like superfamily/Ribonuclease H"/>
    <property type="match status" value="1"/>
</dbReference>
<dbReference type="SUPFAM" id="SSF53098">
    <property type="entry name" value="Ribonuclease H-like"/>
    <property type="match status" value="1"/>
</dbReference>
<dbReference type="Pfam" id="PF01693">
    <property type="entry name" value="Cauli_VI"/>
    <property type="match status" value="1"/>
</dbReference>
<dbReference type="InterPro" id="IPR011320">
    <property type="entry name" value="RNase_H1_N"/>
</dbReference>
<keyword evidence="7" id="KW-0255">Endonuclease</keyword>
<dbReference type="EC" id="3.1.26.4" evidence="4"/>
<comment type="catalytic activity">
    <reaction evidence="1">
        <text>Endonucleolytic cleavage to 5'-phosphomonoester.</text>
        <dbReference type="EC" id="3.1.26.4"/>
    </reaction>
</comment>
<dbReference type="InterPro" id="IPR012337">
    <property type="entry name" value="RNaseH-like_sf"/>
</dbReference>
<keyword evidence="9" id="KW-0460">Magnesium</keyword>
<evidence type="ECO:0000313" key="13">
    <source>
        <dbReference type="EMBL" id="KAG5168010.1"/>
    </source>
</evidence>
<dbReference type="InterPro" id="IPR037056">
    <property type="entry name" value="RNase_H1_N_sf"/>
</dbReference>
<dbReference type="InterPro" id="IPR050092">
    <property type="entry name" value="RNase_H"/>
</dbReference>
<dbReference type="Pfam" id="PF00075">
    <property type="entry name" value="RNase_H"/>
    <property type="match status" value="1"/>
</dbReference>
<dbReference type="SUPFAM" id="SSF55658">
    <property type="entry name" value="L9 N-domain-like"/>
    <property type="match status" value="1"/>
</dbReference>
<dbReference type="AlphaFoldDB" id="A0A8H7XUA2"/>
<dbReference type="InterPro" id="IPR009027">
    <property type="entry name" value="Ribosomal_bL9/RNase_H1_N"/>
</dbReference>
<evidence type="ECO:0000256" key="6">
    <source>
        <dbReference type="ARBA" id="ARBA00022723"/>
    </source>
</evidence>
<comment type="similarity">
    <text evidence="3">Belongs to the RNase H family.</text>
</comment>
<gene>
    <name evidence="13" type="ORF">JR316_006602</name>
</gene>
<feature type="domain" description="RNase H type-1" evidence="12">
    <location>
        <begin position="154"/>
        <end position="301"/>
    </location>
</feature>
<evidence type="ECO:0000256" key="1">
    <source>
        <dbReference type="ARBA" id="ARBA00000077"/>
    </source>
</evidence>
<keyword evidence="8" id="KW-0378">Hydrolase</keyword>
<protein>
    <recommendedName>
        <fullName evidence="4">ribonuclease H</fullName>
        <ecNumber evidence="4">3.1.26.4</ecNumber>
    </recommendedName>
</protein>
<dbReference type="OrthoDB" id="245563at2759"/>
<evidence type="ECO:0000256" key="10">
    <source>
        <dbReference type="SAM" id="Coils"/>
    </source>
</evidence>
<keyword evidence="10" id="KW-0175">Coiled coil</keyword>
<dbReference type="GO" id="GO:0003676">
    <property type="term" value="F:nucleic acid binding"/>
    <property type="evidence" value="ECO:0007669"/>
    <property type="project" value="InterPro"/>
</dbReference>
<comment type="caution">
    <text evidence="13">The sequence shown here is derived from an EMBL/GenBank/DDBJ whole genome shotgun (WGS) entry which is preliminary data.</text>
</comment>
<keyword evidence="5" id="KW-0540">Nuclease</keyword>
<evidence type="ECO:0000256" key="3">
    <source>
        <dbReference type="ARBA" id="ARBA00005300"/>
    </source>
</evidence>
<keyword evidence="6" id="KW-0479">Metal-binding</keyword>
<evidence type="ECO:0000256" key="7">
    <source>
        <dbReference type="ARBA" id="ARBA00022759"/>
    </source>
</evidence>
<evidence type="ECO:0000256" key="4">
    <source>
        <dbReference type="ARBA" id="ARBA00012180"/>
    </source>
</evidence>
<sequence>MPASRTKPGFYAVRKGREPGVYLTWEACEKQIRKFPKARFKKFFVEDEAWNFVREDDDAAGSLQTSGPIQSVESTSFTSQTTNSTISFLPHIPNQTTPVDGGPATIFPDPESQKRAQIPEVFTCDLGSSSTSTLVQPTPLPASFTKKCQTEFTNPLWDIVYVHGDCNDVEQYGSMAGVGIWWGTNDKRNLSERCPGTQRTTRAQLMSILRILELTSNSGRPLAIHTDSVNAIKCFKTSVHEWKLNNWKTNQGKPVKNGDVIRCISKRLEIRSNLGETVVLAYSRKGNGIEQARVLAQQGALLYGTPETNLEMMADFLEREVNQLVARVNLDQRKAKFVVLGPEDLSDDDSVESCLRKIWISSTERLGASPSKNQEHKDSSSFRSHSIPTPYSPHTLDETNGRESKGTFTLCPTCYQRLPPTSDSPMDGTIIQQLTSVASSNAIEVTVSVKVPGAQT</sequence>
<dbReference type="PANTHER" id="PTHR10642:SF26">
    <property type="entry name" value="RIBONUCLEASE H1"/>
    <property type="match status" value="1"/>
</dbReference>
<evidence type="ECO:0000256" key="5">
    <source>
        <dbReference type="ARBA" id="ARBA00022722"/>
    </source>
</evidence>
<name>A0A8H7XUA2_PSICU</name>